<evidence type="ECO:0000256" key="9">
    <source>
        <dbReference type="ARBA" id="ARBA00022833"/>
    </source>
</evidence>
<gene>
    <name evidence="15" type="primary">uvrA_3</name>
    <name evidence="15" type="ORF">NCTC10005_00805</name>
</gene>
<dbReference type="GO" id="GO:0008270">
    <property type="term" value="F:zinc ion binding"/>
    <property type="evidence" value="ECO:0007669"/>
    <property type="project" value="UniProtKB-KW"/>
</dbReference>
<dbReference type="AlphaFoldDB" id="A0A377LP79"/>
<evidence type="ECO:0000313" key="15">
    <source>
        <dbReference type="EMBL" id="STQ08155.1"/>
    </source>
</evidence>
<keyword evidence="2" id="KW-0963">Cytoplasm</keyword>
<evidence type="ECO:0000256" key="5">
    <source>
        <dbReference type="ARBA" id="ARBA00022741"/>
    </source>
</evidence>
<keyword evidence="8" id="KW-0863">Zinc-finger</keyword>
<keyword evidence="3" id="KW-0479">Metal-binding</keyword>
<feature type="domain" description="UvrA DNA-binding" evidence="14">
    <location>
        <begin position="31"/>
        <end position="134"/>
    </location>
</feature>
<keyword evidence="13" id="KW-0234">DNA repair</keyword>
<keyword evidence="9" id="KW-0862">Zinc</keyword>
<organism evidence="15 16">
    <name type="scientific">Enterobacter cloacae</name>
    <dbReference type="NCBI Taxonomy" id="550"/>
    <lineage>
        <taxon>Bacteria</taxon>
        <taxon>Pseudomonadati</taxon>
        <taxon>Pseudomonadota</taxon>
        <taxon>Gammaproteobacteria</taxon>
        <taxon>Enterobacterales</taxon>
        <taxon>Enterobacteriaceae</taxon>
        <taxon>Enterobacter</taxon>
        <taxon>Enterobacter cloacae complex</taxon>
    </lineage>
</organism>
<dbReference type="GO" id="GO:0005524">
    <property type="term" value="F:ATP binding"/>
    <property type="evidence" value="ECO:0007669"/>
    <property type="project" value="UniProtKB-KW"/>
</dbReference>
<keyword evidence="7" id="KW-0228">DNA excision</keyword>
<proteinExistence type="predicted"/>
<evidence type="ECO:0000256" key="12">
    <source>
        <dbReference type="ARBA" id="ARBA00023125"/>
    </source>
</evidence>
<keyword evidence="6" id="KW-0227">DNA damage</keyword>
<keyword evidence="11" id="KW-0267">Excision nuclease</keyword>
<evidence type="ECO:0000256" key="4">
    <source>
        <dbReference type="ARBA" id="ARBA00022737"/>
    </source>
</evidence>
<dbReference type="Gene3D" id="1.20.1580.10">
    <property type="entry name" value="ABC transporter ATPase like domain"/>
    <property type="match status" value="1"/>
</dbReference>
<dbReference type="Proteomes" id="UP000255106">
    <property type="component" value="Unassembled WGS sequence"/>
</dbReference>
<evidence type="ECO:0000313" key="16">
    <source>
        <dbReference type="Proteomes" id="UP000255106"/>
    </source>
</evidence>
<dbReference type="PANTHER" id="PTHR43152">
    <property type="entry name" value="UVRABC SYSTEM PROTEIN A"/>
    <property type="match status" value="1"/>
</dbReference>
<dbReference type="FunFam" id="1.10.8.280:FF:000001">
    <property type="entry name" value="UvrABC system protein A"/>
    <property type="match status" value="1"/>
</dbReference>
<dbReference type="GO" id="GO:0003677">
    <property type="term" value="F:DNA binding"/>
    <property type="evidence" value="ECO:0007669"/>
    <property type="project" value="UniProtKB-KW"/>
</dbReference>
<dbReference type="GO" id="GO:0004518">
    <property type="term" value="F:nuclease activity"/>
    <property type="evidence" value="ECO:0007669"/>
    <property type="project" value="UniProtKB-KW"/>
</dbReference>
<evidence type="ECO:0000256" key="3">
    <source>
        <dbReference type="ARBA" id="ARBA00022723"/>
    </source>
</evidence>
<dbReference type="EMBL" id="UGJB01000004">
    <property type="protein sequence ID" value="STQ08155.1"/>
    <property type="molecule type" value="Genomic_DNA"/>
</dbReference>
<reference evidence="15 16" key="1">
    <citation type="submission" date="2018-06" db="EMBL/GenBank/DDBJ databases">
        <authorList>
            <consortium name="Pathogen Informatics"/>
            <person name="Doyle S."/>
        </authorList>
    </citation>
    <scope>NUCLEOTIDE SEQUENCE [LARGE SCALE GENOMIC DNA]</scope>
    <source>
        <strain evidence="15 16">NCTC10005</strain>
    </source>
</reference>
<sequence length="150" mass="17228">MRELEPRLFSFNNPAGACPTCDGLGVQQYFDPDRVIQNPELSLAGGAIRGWDKRNFYYFQMLKSLAEHYKFDVEAPWASLSPNVHKVILFGSGKENIEFKYMNDRGDTSVRRHPFEGVLHNMERRYKETESSAVARGAGEVHQQPLLRHL</sequence>
<dbReference type="GO" id="GO:0005737">
    <property type="term" value="C:cytoplasm"/>
    <property type="evidence" value="ECO:0007669"/>
    <property type="project" value="UniProtKB-SubCell"/>
</dbReference>
<evidence type="ECO:0000256" key="2">
    <source>
        <dbReference type="ARBA" id="ARBA00022490"/>
    </source>
</evidence>
<protein>
    <submittedName>
        <fullName evidence="15">Excinuclease ABC subunit A</fullName>
    </submittedName>
</protein>
<evidence type="ECO:0000256" key="11">
    <source>
        <dbReference type="ARBA" id="ARBA00022881"/>
    </source>
</evidence>
<dbReference type="PANTHER" id="PTHR43152:SF3">
    <property type="entry name" value="UVRABC SYSTEM PROTEIN A"/>
    <property type="match status" value="1"/>
</dbReference>
<dbReference type="GO" id="GO:0006281">
    <property type="term" value="P:DNA repair"/>
    <property type="evidence" value="ECO:0007669"/>
    <property type="project" value="UniProtKB-KW"/>
</dbReference>
<evidence type="ECO:0000256" key="1">
    <source>
        <dbReference type="ARBA" id="ARBA00004496"/>
    </source>
</evidence>
<evidence type="ECO:0000256" key="13">
    <source>
        <dbReference type="ARBA" id="ARBA00023204"/>
    </source>
</evidence>
<evidence type="ECO:0000256" key="7">
    <source>
        <dbReference type="ARBA" id="ARBA00022769"/>
    </source>
</evidence>
<dbReference type="Gene3D" id="1.10.8.280">
    <property type="entry name" value="ABC transporter ATPase domain-like"/>
    <property type="match status" value="1"/>
</dbReference>
<keyword evidence="5" id="KW-0547">Nucleotide-binding</keyword>
<keyword evidence="10" id="KW-0067">ATP-binding</keyword>
<evidence type="ECO:0000259" key="14">
    <source>
        <dbReference type="Pfam" id="PF17755"/>
    </source>
</evidence>
<evidence type="ECO:0000256" key="10">
    <source>
        <dbReference type="ARBA" id="ARBA00022840"/>
    </source>
</evidence>
<comment type="subcellular location">
    <subcellularLocation>
        <location evidence="1">Cytoplasm</location>
    </subcellularLocation>
</comment>
<dbReference type="Pfam" id="PF17755">
    <property type="entry name" value="UvrA_DNA-bind"/>
    <property type="match status" value="1"/>
</dbReference>
<keyword evidence="4" id="KW-0677">Repeat</keyword>
<dbReference type="InterPro" id="IPR041552">
    <property type="entry name" value="UvrA_DNA-bd"/>
</dbReference>
<evidence type="ECO:0000256" key="8">
    <source>
        <dbReference type="ARBA" id="ARBA00022771"/>
    </source>
</evidence>
<name>A0A377LP79_ENTCL</name>
<keyword evidence="12" id="KW-0238">DNA-binding</keyword>
<evidence type="ECO:0000256" key="6">
    <source>
        <dbReference type="ARBA" id="ARBA00022763"/>
    </source>
</evidence>
<accession>A0A377LP79</accession>